<dbReference type="PROSITE" id="PS00122">
    <property type="entry name" value="CARBOXYLESTERASE_B_1"/>
    <property type="match status" value="1"/>
</dbReference>
<protein>
    <recommendedName>
        <fullName evidence="3">Carboxylic ester hydrolase</fullName>
        <ecNumber evidence="3">3.1.1.-</ecNumber>
    </recommendedName>
</protein>
<comment type="similarity">
    <text evidence="1 3">Belongs to the type-B carboxylesterase/lipase family.</text>
</comment>
<accession>A0A9P7YAB5</accession>
<keyword evidence="2 3" id="KW-0378">Hydrolase</keyword>
<dbReference type="InterPro" id="IPR019826">
    <property type="entry name" value="Carboxylesterase_B_AS"/>
</dbReference>
<dbReference type="InterPro" id="IPR029058">
    <property type="entry name" value="AB_hydrolase_fold"/>
</dbReference>
<evidence type="ECO:0000256" key="3">
    <source>
        <dbReference type="RuleBase" id="RU361235"/>
    </source>
</evidence>
<dbReference type="PANTHER" id="PTHR43142:SF1">
    <property type="entry name" value="CARBOXYLIC ESTER HYDROLASE"/>
    <property type="match status" value="1"/>
</dbReference>
<organism evidence="5 6">
    <name type="scientific">Amylocarpus encephaloides</name>
    <dbReference type="NCBI Taxonomy" id="45428"/>
    <lineage>
        <taxon>Eukaryota</taxon>
        <taxon>Fungi</taxon>
        <taxon>Dikarya</taxon>
        <taxon>Ascomycota</taxon>
        <taxon>Pezizomycotina</taxon>
        <taxon>Leotiomycetes</taxon>
        <taxon>Helotiales</taxon>
        <taxon>Helotiales incertae sedis</taxon>
        <taxon>Amylocarpus</taxon>
    </lineage>
</organism>
<dbReference type="EC" id="3.1.1.-" evidence="3"/>
<dbReference type="SUPFAM" id="SSF53474">
    <property type="entry name" value="alpha/beta-Hydrolases"/>
    <property type="match status" value="1"/>
</dbReference>
<dbReference type="EMBL" id="MU251712">
    <property type="protein sequence ID" value="KAG9229986.1"/>
    <property type="molecule type" value="Genomic_DNA"/>
</dbReference>
<comment type="caution">
    <text evidence="5">The sequence shown here is derived from an EMBL/GenBank/DDBJ whole genome shotgun (WGS) entry which is preliminary data.</text>
</comment>
<dbReference type="Gene3D" id="3.40.50.1820">
    <property type="entry name" value="alpha/beta hydrolase"/>
    <property type="match status" value="1"/>
</dbReference>
<dbReference type="Proteomes" id="UP000824998">
    <property type="component" value="Unassembled WGS sequence"/>
</dbReference>
<gene>
    <name evidence="5" type="ORF">BJ875DRAFT_488404</name>
</gene>
<evidence type="ECO:0000259" key="4">
    <source>
        <dbReference type="Pfam" id="PF00135"/>
    </source>
</evidence>
<dbReference type="Pfam" id="PF00135">
    <property type="entry name" value="COesterase"/>
    <property type="match status" value="1"/>
</dbReference>
<evidence type="ECO:0000313" key="5">
    <source>
        <dbReference type="EMBL" id="KAG9229986.1"/>
    </source>
</evidence>
<dbReference type="InterPro" id="IPR002018">
    <property type="entry name" value="CarbesteraseB"/>
</dbReference>
<reference evidence="5" key="1">
    <citation type="journal article" date="2021" name="IMA Fungus">
        <title>Genomic characterization of three marine fungi, including Emericellopsis atlantica sp. nov. with signatures of a generalist lifestyle and marine biomass degradation.</title>
        <authorList>
            <person name="Hagestad O.C."/>
            <person name="Hou L."/>
            <person name="Andersen J.H."/>
            <person name="Hansen E.H."/>
            <person name="Altermark B."/>
            <person name="Li C."/>
            <person name="Kuhnert E."/>
            <person name="Cox R.J."/>
            <person name="Crous P.W."/>
            <person name="Spatafora J.W."/>
            <person name="Lail K."/>
            <person name="Amirebrahimi M."/>
            <person name="Lipzen A."/>
            <person name="Pangilinan J."/>
            <person name="Andreopoulos W."/>
            <person name="Hayes R.D."/>
            <person name="Ng V."/>
            <person name="Grigoriev I.V."/>
            <person name="Jackson S.A."/>
            <person name="Sutton T.D.S."/>
            <person name="Dobson A.D.W."/>
            <person name="Rama T."/>
        </authorList>
    </citation>
    <scope>NUCLEOTIDE SEQUENCE</scope>
    <source>
        <strain evidence="5">TRa018bII</strain>
    </source>
</reference>
<name>A0A9P7YAB5_9HELO</name>
<dbReference type="GO" id="GO:0016787">
    <property type="term" value="F:hydrolase activity"/>
    <property type="evidence" value="ECO:0007669"/>
    <property type="project" value="UniProtKB-KW"/>
</dbReference>
<evidence type="ECO:0000256" key="2">
    <source>
        <dbReference type="ARBA" id="ARBA00022801"/>
    </source>
</evidence>
<feature type="signal peptide" evidence="3">
    <location>
        <begin position="1"/>
        <end position="18"/>
    </location>
</feature>
<keyword evidence="3" id="KW-0732">Signal</keyword>
<sequence length="580" mass="62199">MLSIGILATALFSGVARSNPFVVDAAKKVSYQGITSSPGIETFLGIPFGQDTSGANRFAPPRAYVPSPGQVLDATAAGPSCPQSSSLGMLYSTVVTDISENCLSLLVARPAGVSRGAKLPVMAYIYGGGLNTGTAYDRTSRPDGLIQQSVENGLPVLYVGMNYRLNAFGFLTSEALRGDRSLNVGLKDQRLALEWVQENIAAFGGDPDHVTLFGQSSGGLSVGMQLLAYGNTRRAPFRAVILQSTALEPTMASNLSFNATSAIAVAASCEATDALSTAPELIECLRALPMEKLLNLTLDFIASTSANNDGDVFLPTVDQDFLPDLASSLIADGKFPRMPYIAGWQANDATLFTSTAIQTDHDTRAFLHLYYPDVNRTTLRRLLDLYPVGEFQANLTANLSAEFYRSAQVFRDILLVCPGVSLGAAMARKYCGAAQPPVYLYQNNQTILDNYLDASGSPGLGVIHTSELAYLSGNLSIFNVTSDISSAGLVGYDFEPRPSDVELARQWPRSWTGFAYAGYPSMWERDTLPGWTSAFPGGEGGGRVYVAGGSRPGMRDAGFTRLDERCGFLNRPEVIEQLRY</sequence>
<proteinExistence type="inferred from homology"/>
<dbReference type="OrthoDB" id="408631at2759"/>
<dbReference type="PANTHER" id="PTHR43142">
    <property type="entry name" value="CARBOXYLIC ESTER HYDROLASE"/>
    <property type="match status" value="1"/>
</dbReference>
<evidence type="ECO:0000256" key="1">
    <source>
        <dbReference type="ARBA" id="ARBA00005964"/>
    </source>
</evidence>
<evidence type="ECO:0000313" key="6">
    <source>
        <dbReference type="Proteomes" id="UP000824998"/>
    </source>
</evidence>
<feature type="domain" description="Carboxylesterase type B" evidence="4">
    <location>
        <begin position="36"/>
        <end position="532"/>
    </location>
</feature>
<feature type="chain" id="PRO_5040529886" description="Carboxylic ester hydrolase" evidence="3">
    <location>
        <begin position="19"/>
        <end position="580"/>
    </location>
</feature>
<keyword evidence="6" id="KW-1185">Reference proteome</keyword>
<dbReference type="AlphaFoldDB" id="A0A9P7YAB5"/>